<accession>A0ABY5AL51</accession>
<dbReference type="Proteomes" id="UP001056708">
    <property type="component" value="Chromosome"/>
</dbReference>
<feature type="transmembrane region" description="Helical" evidence="1">
    <location>
        <begin position="58"/>
        <end position="78"/>
    </location>
</feature>
<dbReference type="EMBL" id="CP098611">
    <property type="protein sequence ID" value="USR89937.1"/>
    <property type="molecule type" value="Genomic_DNA"/>
</dbReference>
<gene>
    <name evidence="2" type="ORF">NEA10_13875</name>
</gene>
<keyword evidence="1" id="KW-1133">Transmembrane helix</keyword>
<keyword evidence="1" id="KW-0472">Membrane</keyword>
<name>A0ABY5AL51_9CYAN</name>
<evidence type="ECO:0000256" key="1">
    <source>
        <dbReference type="SAM" id="Phobius"/>
    </source>
</evidence>
<feature type="transmembrane region" description="Helical" evidence="1">
    <location>
        <begin position="84"/>
        <end position="104"/>
    </location>
</feature>
<feature type="transmembrane region" description="Helical" evidence="1">
    <location>
        <begin position="12"/>
        <end position="33"/>
    </location>
</feature>
<evidence type="ECO:0000313" key="2">
    <source>
        <dbReference type="EMBL" id="USR89937.1"/>
    </source>
</evidence>
<reference evidence="2" key="1">
    <citation type="submission" date="2022-06" db="EMBL/GenBank/DDBJ databases">
        <title>Genome sequence of Phormidium yuhuli AB48 isolated from an industrial photobioreactor environment.</title>
        <authorList>
            <person name="Qiu Y."/>
            <person name="Noonan A.J.C."/>
            <person name="Dofher K."/>
            <person name="Koch M."/>
            <person name="Kieft B."/>
            <person name="Lin X."/>
            <person name="Ziels R.M."/>
            <person name="Hallam S.J."/>
        </authorList>
    </citation>
    <scope>NUCLEOTIDE SEQUENCE</scope>
    <source>
        <strain evidence="2">AB48</strain>
    </source>
</reference>
<keyword evidence="3" id="KW-1185">Reference proteome</keyword>
<protein>
    <submittedName>
        <fullName evidence="2">Uncharacterized protein</fullName>
    </submittedName>
</protein>
<dbReference type="RefSeq" id="WP_252661334.1">
    <property type="nucleotide sequence ID" value="NZ_CP098611.1"/>
</dbReference>
<keyword evidence="1" id="KW-0812">Transmembrane</keyword>
<proteinExistence type="predicted"/>
<organism evidence="2 3">
    <name type="scientific">Phormidium yuhuli AB48</name>
    <dbReference type="NCBI Taxonomy" id="2940671"/>
    <lineage>
        <taxon>Bacteria</taxon>
        <taxon>Bacillati</taxon>
        <taxon>Cyanobacteriota</taxon>
        <taxon>Cyanophyceae</taxon>
        <taxon>Oscillatoriophycideae</taxon>
        <taxon>Oscillatoriales</taxon>
        <taxon>Oscillatoriaceae</taxon>
        <taxon>Phormidium</taxon>
        <taxon>Phormidium yuhuli</taxon>
    </lineage>
</organism>
<sequence>MMFSSLAALPSYTVVIISCIFAVLCGIVFKDILEYQFSQWKAKGNPSEIHYKTANLKVAYLLTSLFATLCVCTSLSTFDVPPLFAYPLGAIVVIPTAILVWVQLDSMLSLAARDGIDSIRIDVEMSEREAFQANKNNS</sequence>
<evidence type="ECO:0000313" key="3">
    <source>
        <dbReference type="Proteomes" id="UP001056708"/>
    </source>
</evidence>